<dbReference type="EMBL" id="JAKGAQ010000002">
    <property type="protein sequence ID" value="MCF2871163.1"/>
    <property type="molecule type" value="Genomic_DNA"/>
</dbReference>
<evidence type="ECO:0000259" key="2">
    <source>
        <dbReference type="PROSITE" id="PS51352"/>
    </source>
</evidence>
<evidence type="ECO:0000313" key="3">
    <source>
        <dbReference type="EMBL" id="MCF2871163.1"/>
    </source>
</evidence>
<name>A0ABS9CV76_9RHOB</name>
<proteinExistence type="predicted"/>
<dbReference type="Gene3D" id="3.40.30.10">
    <property type="entry name" value="Glutaredoxin"/>
    <property type="match status" value="1"/>
</dbReference>
<accession>A0ABS9CV76</accession>
<protein>
    <submittedName>
        <fullName evidence="3">TlpA family protein disulfide reductase</fullName>
    </submittedName>
</protein>
<evidence type="ECO:0000256" key="1">
    <source>
        <dbReference type="ARBA" id="ARBA00023284"/>
    </source>
</evidence>
<gene>
    <name evidence="3" type="ORF">L0664_08800</name>
</gene>
<evidence type="ECO:0000313" key="4">
    <source>
        <dbReference type="Proteomes" id="UP001200557"/>
    </source>
</evidence>
<dbReference type="SUPFAM" id="SSF52833">
    <property type="entry name" value="Thioredoxin-like"/>
    <property type="match status" value="1"/>
</dbReference>
<reference evidence="3 4" key="1">
    <citation type="submission" date="2022-01" db="EMBL/GenBank/DDBJ databases">
        <title>Octadecabacter sp. nov., isolated from a marine alga.</title>
        <authorList>
            <person name="Jin M.S."/>
            <person name="Kim H.M."/>
            <person name="Han D.M."/>
            <person name="Jung J.J."/>
            <person name="Jeon C.O."/>
        </authorList>
    </citation>
    <scope>NUCLEOTIDE SEQUENCE [LARGE SCALE GENOMIC DNA]</scope>
    <source>
        <strain evidence="3 4">G9-8</strain>
    </source>
</reference>
<sequence>MKKQLIFAVAAVVGVAGGLYLASGSGETPTVPEIDFTAVEEMRQGDMLKLRLGADRGSDVVFTHEDGSDLTLDAYQGKYVLVNFWATWCAPCRKEMPHLSQLQDELGGAEFEVVTIATGVNQRPAMERFLAEIDVDNLPLHTDANSALARDMGVVGLPVTLVLNPEGFEIARLIGDADWASDTAKAILAALMAM</sequence>
<dbReference type="InterPro" id="IPR013766">
    <property type="entry name" value="Thioredoxin_domain"/>
</dbReference>
<dbReference type="InterPro" id="IPR050553">
    <property type="entry name" value="Thioredoxin_ResA/DsbE_sf"/>
</dbReference>
<dbReference type="RefSeq" id="WP_235225280.1">
    <property type="nucleotide sequence ID" value="NZ_JAKGAQ010000002.1"/>
</dbReference>
<dbReference type="Pfam" id="PF00578">
    <property type="entry name" value="AhpC-TSA"/>
    <property type="match status" value="1"/>
</dbReference>
<dbReference type="PANTHER" id="PTHR42852">
    <property type="entry name" value="THIOL:DISULFIDE INTERCHANGE PROTEIN DSBE"/>
    <property type="match status" value="1"/>
</dbReference>
<dbReference type="PROSITE" id="PS00194">
    <property type="entry name" value="THIOREDOXIN_1"/>
    <property type="match status" value="1"/>
</dbReference>
<dbReference type="InterPro" id="IPR000866">
    <property type="entry name" value="AhpC/TSA"/>
</dbReference>
<comment type="caution">
    <text evidence="3">The sequence shown here is derived from an EMBL/GenBank/DDBJ whole genome shotgun (WGS) entry which is preliminary data.</text>
</comment>
<dbReference type="InterPro" id="IPR036249">
    <property type="entry name" value="Thioredoxin-like_sf"/>
</dbReference>
<dbReference type="Proteomes" id="UP001200557">
    <property type="component" value="Unassembled WGS sequence"/>
</dbReference>
<dbReference type="PROSITE" id="PS51352">
    <property type="entry name" value="THIOREDOXIN_2"/>
    <property type="match status" value="1"/>
</dbReference>
<organism evidence="3 4">
    <name type="scientific">Octadecabacter dasysiphoniae</name>
    <dbReference type="NCBI Taxonomy" id="2909341"/>
    <lineage>
        <taxon>Bacteria</taxon>
        <taxon>Pseudomonadati</taxon>
        <taxon>Pseudomonadota</taxon>
        <taxon>Alphaproteobacteria</taxon>
        <taxon>Rhodobacterales</taxon>
        <taxon>Roseobacteraceae</taxon>
        <taxon>Octadecabacter</taxon>
    </lineage>
</organism>
<dbReference type="CDD" id="cd02966">
    <property type="entry name" value="TlpA_like_family"/>
    <property type="match status" value="1"/>
</dbReference>
<dbReference type="PANTHER" id="PTHR42852:SF13">
    <property type="entry name" value="PROTEIN DIPZ"/>
    <property type="match status" value="1"/>
</dbReference>
<dbReference type="InterPro" id="IPR017937">
    <property type="entry name" value="Thioredoxin_CS"/>
</dbReference>
<feature type="domain" description="Thioredoxin" evidence="2">
    <location>
        <begin position="27"/>
        <end position="193"/>
    </location>
</feature>
<keyword evidence="4" id="KW-1185">Reference proteome</keyword>
<keyword evidence="1" id="KW-0676">Redox-active center</keyword>